<keyword evidence="10" id="KW-1185">Reference proteome</keyword>
<name>A0A1K1LIB5_9BACT</name>
<dbReference type="GO" id="GO:0004252">
    <property type="term" value="F:serine-type endopeptidase activity"/>
    <property type="evidence" value="ECO:0007669"/>
    <property type="project" value="UniProtKB-EC"/>
</dbReference>
<evidence type="ECO:0000256" key="6">
    <source>
        <dbReference type="SAM" id="MobiDB-lite"/>
    </source>
</evidence>
<evidence type="ECO:0000256" key="2">
    <source>
        <dbReference type="ARBA" id="ARBA00022670"/>
    </source>
</evidence>
<sequence length="541" mass="58601">MTGGPFFYGRRSAGRRGRERYRQRAADGPAGDGRGPGDGILVPAAGGKARGVVPRLSSRCPPSLLFDLKKVTMAVPQAARQAVCCPAGPGWSGLRPYDLFGRQSMRALFRLTVFLCVLALCCPLGATAAARADKDKVEEDFEALRRFSQVLDLVNRYYVKDVNQGELLDGALKGMLQGLDPHSTFMTPEEHKEMQETTSGEFTGIGIEITVENGQVTVVTPIEDTPAYRAGLQSGDIILTINGQPTQELSLQDVVSRIRGPKGTEVELGILHSTSKSPKTVRVKREAIPLVSVKSKPLEDGYYWIRLTRFSGRTDEDLRDALKKATRECAKTGGLKGIVLDLRNNPGGLLDQAVSVSDMFLSKGTIVSIQGRGPVPERIYEAKDQAGDIDVPVVVIINAGSASASEIVAGALRDQKRALIIGERSFGKGSVQNIIPLSDGSALKLTVALYYTPSGSSIQAEGIVPDLEIPFERPHEEDADEPRILLREQNLSGHLENADGGKKAASSKKRDDAAEQLARDNQLRMALQLVKGLPRIQEIRR</sequence>
<feature type="compositionally biased region" description="Basic and acidic residues" evidence="6">
    <location>
        <begin position="496"/>
        <end position="513"/>
    </location>
</feature>
<dbReference type="PANTHER" id="PTHR32060">
    <property type="entry name" value="TAIL-SPECIFIC PROTEASE"/>
    <property type="match status" value="1"/>
</dbReference>
<keyword evidence="4 5" id="KW-0720">Serine protease</keyword>
<dbReference type="GO" id="GO:0006508">
    <property type="term" value="P:proteolysis"/>
    <property type="evidence" value="ECO:0007669"/>
    <property type="project" value="UniProtKB-KW"/>
</dbReference>
<dbReference type="CDD" id="cd06782">
    <property type="entry name" value="cpPDZ_CPP-like"/>
    <property type="match status" value="1"/>
</dbReference>
<accession>A0A1K1LIB5</accession>
<dbReference type="GO" id="GO:0007165">
    <property type="term" value="P:signal transduction"/>
    <property type="evidence" value="ECO:0007669"/>
    <property type="project" value="TreeGrafter"/>
</dbReference>
<keyword evidence="7" id="KW-0472">Membrane</keyword>
<dbReference type="InterPro" id="IPR004447">
    <property type="entry name" value="Peptidase_S41A"/>
</dbReference>
<dbReference type="SUPFAM" id="SSF50156">
    <property type="entry name" value="PDZ domain-like"/>
    <property type="match status" value="1"/>
</dbReference>
<evidence type="ECO:0000256" key="5">
    <source>
        <dbReference type="RuleBase" id="RU004404"/>
    </source>
</evidence>
<dbReference type="Gene3D" id="2.30.42.10">
    <property type="match status" value="1"/>
</dbReference>
<keyword evidence="3 5" id="KW-0378">Hydrolase</keyword>
<evidence type="ECO:0000313" key="9">
    <source>
        <dbReference type="EMBL" id="SFV73238.1"/>
    </source>
</evidence>
<evidence type="ECO:0000256" key="4">
    <source>
        <dbReference type="ARBA" id="ARBA00022825"/>
    </source>
</evidence>
<dbReference type="Gene3D" id="3.90.226.10">
    <property type="entry name" value="2-enoyl-CoA Hydratase, Chain A, domain 1"/>
    <property type="match status" value="1"/>
</dbReference>
<dbReference type="InterPro" id="IPR005151">
    <property type="entry name" value="Tail-specific_protease"/>
</dbReference>
<evidence type="ECO:0000256" key="3">
    <source>
        <dbReference type="ARBA" id="ARBA00022801"/>
    </source>
</evidence>
<keyword evidence="7" id="KW-1133">Transmembrane helix</keyword>
<dbReference type="Proteomes" id="UP000186323">
    <property type="component" value="Chromosome I"/>
</dbReference>
<evidence type="ECO:0000259" key="8">
    <source>
        <dbReference type="PROSITE" id="PS50106"/>
    </source>
</evidence>
<feature type="domain" description="PDZ" evidence="8">
    <location>
        <begin position="191"/>
        <end position="259"/>
    </location>
</feature>
<dbReference type="SMART" id="SM00228">
    <property type="entry name" value="PDZ"/>
    <property type="match status" value="1"/>
</dbReference>
<dbReference type="EC" id="3.4.21.102" evidence="9"/>
<dbReference type="EMBL" id="LT630450">
    <property type="protein sequence ID" value="SFV73238.1"/>
    <property type="molecule type" value="Genomic_DNA"/>
</dbReference>
<dbReference type="InterPro" id="IPR001478">
    <property type="entry name" value="PDZ"/>
</dbReference>
<feature type="region of interest" description="Disordered" evidence="6">
    <location>
        <begin position="491"/>
        <end position="513"/>
    </location>
</feature>
<feature type="transmembrane region" description="Helical" evidence="7">
    <location>
        <begin position="107"/>
        <end position="126"/>
    </location>
</feature>
<dbReference type="AlphaFoldDB" id="A0A1K1LIB5"/>
<dbReference type="NCBIfam" id="TIGR00225">
    <property type="entry name" value="prc"/>
    <property type="match status" value="1"/>
</dbReference>
<dbReference type="Pfam" id="PF03572">
    <property type="entry name" value="Peptidase_S41"/>
    <property type="match status" value="1"/>
</dbReference>
<evidence type="ECO:0000313" key="10">
    <source>
        <dbReference type="Proteomes" id="UP000186323"/>
    </source>
</evidence>
<proteinExistence type="inferred from homology"/>
<dbReference type="SUPFAM" id="SSF52096">
    <property type="entry name" value="ClpP/crotonase"/>
    <property type="match status" value="1"/>
</dbReference>
<dbReference type="SMART" id="SM00245">
    <property type="entry name" value="TSPc"/>
    <property type="match status" value="1"/>
</dbReference>
<dbReference type="InterPro" id="IPR055210">
    <property type="entry name" value="CtpA/B_N"/>
</dbReference>
<reference evidence="10" key="1">
    <citation type="submission" date="2016-10" db="EMBL/GenBank/DDBJ databases">
        <authorList>
            <person name="Wegmann U."/>
        </authorList>
    </citation>
    <scope>NUCLEOTIDE SEQUENCE [LARGE SCALE GENOMIC DNA]</scope>
</reference>
<gene>
    <name evidence="9" type="ORF">DESPIGER_1392</name>
</gene>
<keyword evidence="7" id="KW-0812">Transmembrane</keyword>
<dbReference type="PROSITE" id="PS50106">
    <property type="entry name" value="PDZ"/>
    <property type="match status" value="1"/>
</dbReference>
<dbReference type="PANTHER" id="PTHR32060:SF30">
    <property type="entry name" value="CARBOXY-TERMINAL PROCESSING PROTEASE CTPA"/>
    <property type="match status" value="1"/>
</dbReference>
<feature type="region of interest" description="Disordered" evidence="6">
    <location>
        <begin position="1"/>
        <end position="39"/>
    </location>
</feature>
<dbReference type="FunFam" id="3.30.750.44:FF:000001">
    <property type="entry name" value="S41 family peptidase"/>
    <property type="match status" value="1"/>
</dbReference>
<dbReference type="InterPro" id="IPR041489">
    <property type="entry name" value="PDZ_6"/>
</dbReference>
<dbReference type="KEGG" id="dpg:DESPIGER_1392"/>
<dbReference type="FunFam" id="2.30.42.10:FF:000063">
    <property type="entry name" value="Peptidase, S41 family"/>
    <property type="match status" value="1"/>
</dbReference>
<comment type="similarity">
    <text evidence="1 5">Belongs to the peptidase S41A family.</text>
</comment>
<dbReference type="Pfam" id="PF22694">
    <property type="entry name" value="CtpB_N-like"/>
    <property type="match status" value="1"/>
</dbReference>
<protein>
    <submittedName>
        <fullName evidence="9">Carboxyl-terminal protease</fullName>
        <ecNumber evidence="9">3.4.21.102</ecNumber>
    </submittedName>
</protein>
<evidence type="ECO:0000256" key="7">
    <source>
        <dbReference type="SAM" id="Phobius"/>
    </source>
</evidence>
<organism evidence="9 10">
    <name type="scientific">Desulfovibrio piger</name>
    <dbReference type="NCBI Taxonomy" id="901"/>
    <lineage>
        <taxon>Bacteria</taxon>
        <taxon>Pseudomonadati</taxon>
        <taxon>Thermodesulfobacteriota</taxon>
        <taxon>Desulfovibrionia</taxon>
        <taxon>Desulfovibrionales</taxon>
        <taxon>Desulfovibrionaceae</taxon>
        <taxon>Desulfovibrio</taxon>
    </lineage>
</organism>
<keyword evidence="2 5" id="KW-0645">Protease</keyword>
<dbReference type="GO" id="GO:0030288">
    <property type="term" value="C:outer membrane-bounded periplasmic space"/>
    <property type="evidence" value="ECO:0007669"/>
    <property type="project" value="TreeGrafter"/>
</dbReference>
<dbReference type="InterPro" id="IPR036034">
    <property type="entry name" value="PDZ_sf"/>
</dbReference>
<dbReference type="Pfam" id="PF17820">
    <property type="entry name" value="PDZ_6"/>
    <property type="match status" value="1"/>
</dbReference>
<dbReference type="CDD" id="cd07560">
    <property type="entry name" value="Peptidase_S41_CPP"/>
    <property type="match status" value="1"/>
</dbReference>
<dbReference type="Gene3D" id="3.30.750.44">
    <property type="match status" value="1"/>
</dbReference>
<evidence type="ECO:0000256" key="1">
    <source>
        <dbReference type="ARBA" id="ARBA00009179"/>
    </source>
</evidence>
<dbReference type="InterPro" id="IPR029045">
    <property type="entry name" value="ClpP/crotonase-like_dom_sf"/>
</dbReference>